<dbReference type="Pfam" id="PF22979">
    <property type="entry name" value="HTH_69"/>
    <property type="match status" value="1"/>
</dbReference>
<evidence type="ECO:0000313" key="4">
    <source>
        <dbReference type="WBParaSite" id="jg11715"/>
    </source>
</evidence>
<protein>
    <submittedName>
        <fullName evidence="4">Nucleoside phosphorylase domain-containing protein</fullName>
    </submittedName>
</protein>
<dbReference type="SUPFAM" id="SSF53167">
    <property type="entry name" value="Purine and uridine phosphorylases"/>
    <property type="match status" value="1"/>
</dbReference>
<dbReference type="Proteomes" id="UP000887574">
    <property type="component" value="Unplaced"/>
</dbReference>
<organism evidence="3 4">
    <name type="scientific">Ditylenchus dipsaci</name>
    <dbReference type="NCBI Taxonomy" id="166011"/>
    <lineage>
        <taxon>Eukaryota</taxon>
        <taxon>Metazoa</taxon>
        <taxon>Ecdysozoa</taxon>
        <taxon>Nematoda</taxon>
        <taxon>Chromadorea</taxon>
        <taxon>Rhabditida</taxon>
        <taxon>Tylenchina</taxon>
        <taxon>Tylenchomorpha</taxon>
        <taxon>Sphaerularioidea</taxon>
        <taxon>Anguinidae</taxon>
        <taxon>Anguininae</taxon>
        <taxon>Ditylenchus</taxon>
    </lineage>
</organism>
<dbReference type="InterPro" id="IPR055121">
    <property type="entry name" value="HTH_69"/>
</dbReference>
<keyword evidence="3" id="KW-1185">Reference proteome</keyword>
<name>A0A915CR44_9BILA</name>
<evidence type="ECO:0000256" key="1">
    <source>
        <dbReference type="SAM" id="MobiDB-lite"/>
    </source>
</evidence>
<dbReference type="PANTHER" id="PTHR47705">
    <property type="entry name" value="AGAP000321-PA"/>
    <property type="match status" value="1"/>
</dbReference>
<dbReference type="GO" id="GO:0009116">
    <property type="term" value="P:nucleoside metabolic process"/>
    <property type="evidence" value="ECO:0007669"/>
    <property type="project" value="InterPro"/>
</dbReference>
<reference evidence="4" key="1">
    <citation type="submission" date="2022-11" db="UniProtKB">
        <authorList>
            <consortium name="WormBaseParasite"/>
        </authorList>
    </citation>
    <scope>IDENTIFICATION</scope>
</reference>
<dbReference type="Gene3D" id="3.40.50.1580">
    <property type="entry name" value="Nucleoside phosphorylase domain"/>
    <property type="match status" value="1"/>
</dbReference>
<evidence type="ECO:0000313" key="3">
    <source>
        <dbReference type="Proteomes" id="UP000887574"/>
    </source>
</evidence>
<accession>A0A915CR44</accession>
<feature type="region of interest" description="Disordered" evidence="1">
    <location>
        <begin position="491"/>
        <end position="527"/>
    </location>
</feature>
<dbReference type="WBParaSite" id="jg11715">
    <property type="protein sequence ID" value="jg11715"/>
    <property type="gene ID" value="jg11715"/>
</dbReference>
<dbReference type="GO" id="GO:0003824">
    <property type="term" value="F:catalytic activity"/>
    <property type="evidence" value="ECO:0007669"/>
    <property type="project" value="InterPro"/>
</dbReference>
<dbReference type="AlphaFoldDB" id="A0A915CR44"/>
<feature type="domain" description="Winged helix-turn-helix" evidence="2">
    <location>
        <begin position="162"/>
        <end position="228"/>
    </location>
</feature>
<evidence type="ECO:0000259" key="2">
    <source>
        <dbReference type="Pfam" id="PF22979"/>
    </source>
</evidence>
<proteinExistence type="predicted"/>
<dbReference type="PANTHER" id="PTHR47705:SF1">
    <property type="entry name" value="PNP_UDP_1 DOMAIN-CONTAINING PROTEIN"/>
    <property type="match status" value="1"/>
</dbReference>
<dbReference type="InterPro" id="IPR035994">
    <property type="entry name" value="Nucleoside_phosphorylase_sf"/>
</dbReference>
<sequence length="618" mass="68599">MTSVSMSSPLISFTPLIQTPDHNLVRISRTHNLPDEIHLVAGGQHKGIIINRLTHSQQFEELQNCLPWNFSVWLGNGKQEIRSFQFSFYSGVSPSEQSAVSQRFIKDLFSSFPKDYANFFKLCLKLMQKPDFQQLEAIDVDMKFAQANEAIPMPDVKEYANDAEIENVTIGHIQDVLEHAYPNGLSVDMIAESLRCPQEEIDAYLEELEKTGVAQRVPNQPNEWIRVDNFSIPESQHQAQSKHHPTVAIITCLFVEKQSIDAIIENSSTLHKYSKAGDSNVYTIGYIGEHRVVATKLAMIGDSREAITSAGSITTRLLGSFQHVEHVIIVGVGGGVPHYTDPNLHVRLGDVVVSHGSGFRDSGKKADAYVYAHNFVMNRKTEQIEGFATHEWSPKDNVLVDIVVNRNQSLEEEWHQTADRLMNELNETVKGNEYDFCKPPAESDVLTMQIGPDNVVVFPHPNPKHSQPNLHCGPIGAMVSVRKPQLSEVTPAAANDTNGPSKKENIPPSPPPKSKSNGSMNGEVPTVDQGVEDANWLNLNNQLKDKFAADNQLKAFDAGFDSVIAAINGSRIDSWVLIRGLADYQQGSTRLGRQWQPYASVNAAALVRTILHHVPPSK</sequence>